<keyword evidence="1" id="KW-0808">Transferase</keyword>
<gene>
    <name evidence="1" type="ORF">HNR71_001165</name>
    <name evidence="2" type="ORF">HPO96_16220</name>
</gene>
<accession>A0A7Y4P152</accession>
<dbReference type="GO" id="GO:0016829">
    <property type="term" value="F:lyase activity"/>
    <property type="evidence" value="ECO:0007669"/>
    <property type="project" value="UniProtKB-KW"/>
</dbReference>
<organism evidence="2 3">
    <name type="scientific">Kribbella sandramycini</name>
    <dbReference type="NCBI Taxonomy" id="60450"/>
    <lineage>
        <taxon>Bacteria</taxon>
        <taxon>Bacillati</taxon>
        <taxon>Actinomycetota</taxon>
        <taxon>Actinomycetes</taxon>
        <taxon>Propionibacteriales</taxon>
        <taxon>Kribbellaceae</taxon>
        <taxon>Kribbella</taxon>
    </lineage>
</organism>
<dbReference type="EMBL" id="JACHKF010000001">
    <property type="protein sequence ID" value="MBB6565528.1"/>
    <property type="molecule type" value="Genomic_DNA"/>
</dbReference>
<keyword evidence="3" id="KW-1185">Reference proteome</keyword>
<name>A0A7Y4P152_9ACTN</name>
<dbReference type="RefSeq" id="WP_171674274.1">
    <property type="nucleotide sequence ID" value="NZ_BAAAGT010000001.1"/>
</dbReference>
<evidence type="ECO:0000313" key="3">
    <source>
        <dbReference type="Proteomes" id="UP000534306"/>
    </source>
</evidence>
<dbReference type="GO" id="GO:0008483">
    <property type="term" value="F:transaminase activity"/>
    <property type="evidence" value="ECO:0007669"/>
    <property type="project" value="UniProtKB-KW"/>
</dbReference>
<evidence type="ECO:0000313" key="4">
    <source>
        <dbReference type="Proteomes" id="UP000553957"/>
    </source>
</evidence>
<keyword evidence="1" id="KW-0032">Aminotransferase</keyword>
<dbReference type="EMBL" id="JABJRC010000003">
    <property type="protein sequence ID" value="NOL41795.1"/>
    <property type="molecule type" value="Genomic_DNA"/>
</dbReference>
<reference evidence="2 3" key="1">
    <citation type="submission" date="2020-05" db="EMBL/GenBank/DDBJ databases">
        <title>Genome sequence of Kribbella sandramycini ATCC 39419.</title>
        <authorList>
            <person name="Maclea K.S."/>
            <person name="Fair J.L."/>
        </authorList>
    </citation>
    <scope>NUCLEOTIDE SEQUENCE [LARGE SCALE GENOMIC DNA]</scope>
    <source>
        <strain evidence="2 3">ATCC 39419</strain>
    </source>
</reference>
<dbReference type="NCBIfam" id="NF006734">
    <property type="entry name" value="PRK09266.1"/>
    <property type="match status" value="1"/>
</dbReference>
<dbReference type="Proteomes" id="UP000534306">
    <property type="component" value="Unassembled WGS sequence"/>
</dbReference>
<sequence>MTETLLLNGQPLHTVTTELLRATTYAHFTSMQVRSGHVDGLDLHLERLDRSTREVFGRPLAADRVRSTLRAGLDRTDGDATFRLTIVGGADLLLRIEAPIAPATTPLRLQPVEHQRALPHLKHTGSFDLIYFGRRAQEAGYDDAVFHNATGAISEATIWNICFARGATITFPSAPVLNGIRQQVLQRGLADFEVAPVHLNDLPTYDAAYLTNSIDPALPVAAIGTVSFEPHAESAAVIAAAYASQQAQAI</sequence>
<dbReference type="InterPro" id="IPR036038">
    <property type="entry name" value="Aminotransferase-like"/>
</dbReference>
<dbReference type="Gene3D" id="3.20.10.10">
    <property type="entry name" value="D-amino Acid Aminotransferase, subunit A, domain 2"/>
    <property type="match status" value="1"/>
</dbReference>
<dbReference type="Proteomes" id="UP000553957">
    <property type="component" value="Unassembled WGS sequence"/>
</dbReference>
<dbReference type="InterPro" id="IPR043131">
    <property type="entry name" value="BCAT-like_N"/>
</dbReference>
<dbReference type="Gene3D" id="3.30.470.10">
    <property type="match status" value="1"/>
</dbReference>
<evidence type="ECO:0000313" key="2">
    <source>
        <dbReference type="EMBL" id="NOL41795.1"/>
    </source>
</evidence>
<dbReference type="SUPFAM" id="SSF56752">
    <property type="entry name" value="D-aminoacid aminotransferase-like PLP-dependent enzymes"/>
    <property type="match status" value="1"/>
</dbReference>
<keyword evidence="2" id="KW-0456">Lyase</keyword>
<dbReference type="Pfam" id="PF01063">
    <property type="entry name" value="Aminotran_4"/>
    <property type="match status" value="1"/>
</dbReference>
<protein>
    <submittedName>
        <fullName evidence="2">Aminodeoxychorismate lyase</fullName>
    </submittedName>
    <submittedName>
        <fullName evidence="1">Branched-subunit amino acid aminotransferase/4-amino-4-deoxychorismate lyase</fullName>
    </submittedName>
</protein>
<dbReference type="InterPro" id="IPR001544">
    <property type="entry name" value="Aminotrans_IV"/>
</dbReference>
<proteinExistence type="predicted"/>
<dbReference type="InterPro" id="IPR043132">
    <property type="entry name" value="BCAT-like_C"/>
</dbReference>
<reference evidence="1 4" key="2">
    <citation type="submission" date="2020-08" db="EMBL/GenBank/DDBJ databases">
        <title>Sequencing the genomes of 1000 actinobacteria strains.</title>
        <authorList>
            <person name="Klenk H.-P."/>
        </authorList>
    </citation>
    <scope>NUCLEOTIDE SEQUENCE [LARGE SCALE GENOMIC DNA]</scope>
    <source>
        <strain evidence="1 4">DSM 15626</strain>
    </source>
</reference>
<comment type="caution">
    <text evidence="2">The sequence shown here is derived from an EMBL/GenBank/DDBJ whole genome shotgun (WGS) entry which is preliminary data.</text>
</comment>
<evidence type="ECO:0000313" key="1">
    <source>
        <dbReference type="EMBL" id="MBB6565528.1"/>
    </source>
</evidence>
<dbReference type="AlphaFoldDB" id="A0A7Y4P152"/>